<dbReference type="AlphaFoldDB" id="U5CYB6"/>
<dbReference type="SUPFAM" id="SSF48264">
    <property type="entry name" value="Cytochrome P450"/>
    <property type="match status" value="1"/>
</dbReference>
<evidence type="ECO:0000313" key="4">
    <source>
        <dbReference type="Proteomes" id="UP000017836"/>
    </source>
</evidence>
<dbReference type="InterPro" id="IPR036396">
    <property type="entry name" value="Cyt_P450_sf"/>
</dbReference>
<dbReference type="Pfam" id="PF00067">
    <property type="entry name" value="p450"/>
    <property type="match status" value="1"/>
</dbReference>
<dbReference type="Gene3D" id="1.10.630.10">
    <property type="entry name" value="Cytochrome P450"/>
    <property type="match status" value="1"/>
</dbReference>
<accession>U5CYB6</accession>
<sequence>MFYGTQDLFVVGSENSSTTVEGAMAELLHNPETMAMAKMELSRTLGGPEHTVEESDSTPSRTTSRPP</sequence>
<dbReference type="InterPro" id="IPR001128">
    <property type="entry name" value="Cyt_P450"/>
</dbReference>
<dbReference type="PANTHER" id="PTHR47950:SF44">
    <property type="entry name" value="CYTOCHROME P450, FAMILY 76, SUBFAMILY C, POLYPEPTIDE 5-RELATED"/>
    <property type="match status" value="1"/>
</dbReference>
<evidence type="ECO:0000256" key="1">
    <source>
        <dbReference type="ARBA" id="ARBA00010617"/>
    </source>
</evidence>
<reference evidence="4" key="1">
    <citation type="journal article" date="2013" name="Science">
        <title>The Amborella genome and the evolution of flowering plants.</title>
        <authorList>
            <consortium name="Amborella Genome Project"/>
        </authorList>
    </citation>
    <scope>NUCLEOTIDE SEQUENCE [LARGE SCALE GENOMIC DNA]</scope>
</reference>
<feature type="compositionally biased region" description="Low complexity" evidence="2">
    <location>
        <begin position="57"/>
        <end position="67"/>
    </location>
</feature>
<dbReference type="EMBL" id="KI392518">
    <property type="protein sequence ID" value="ERN14965.1"/>
    <property type="molecule type" value="Genomic_DNA"/>
</dbReference>
<dbReference type="Gramene" id="ERN14965">
    <property type="protein sequence ID" value="ERN14965"/>
    <property type="gene ID" value="AMTR_s00032p00216610"/>
</dbReference>
<protein>
    <recommendedName>
        <fullName evidence="5">Cytochrome P450</fullName>
    </recommendedName>
</protein>
<dbReference type="Proteomes" id="UP000017836">
    <property type="component" value="Unassembled WGS sequence"/>
</dbReference>
<feature type="region of interest" description="Disordered" evidence="2">
    <location>
        <begin position="43"/>
        <end position="67"/>
    </location>
</feature>
<dbReference type="HOGENOM" id="CLU_2815802_0_0_1"/>
<dbReference type="GO" id="GO:0020037">
    <property type="term" value="F:heme binding"/>
    <property type="evidence" value="ECO:0007669"/>
    <property type="project" value="InterPro"/>
</dbReference>
<name>U5CYB6_AMBTC</name>
<gene>
    <name evidence="3" type="ORF">AMTR_s00032p00216610</name>
</gene>
<dbReference type="GO" id="GO:0016705">
    <property type="term" value="F:oxidoreductase activity, acting on paired donors, with incorporation or reduction of molecular oxygen"/>
    <property type="evidence" value="ECO:0007669"/>
    <property type="project" value="InterPro"/>
</dbReference>
<organism evidence="3 4">
    <name type="scientific">Amborella trichopoda</name>
    <dbReference type="NCBI Taxonomy" id="13333"/>
    <lineage>
        <taxon>Eukaryota</taxon>
        <taxon>Viridiplantae</taxon>
        <taxon>Streptophyta</taxon>
        <taxon>Embryophyta</taxon>
        <taxon>Tracheophyta</taxon>
        <taxon>Spermatophyta</taxon>
        <taxon>Magnoliopsida</taxon>
        <taxon>Amborellales</taxon>
        <taxon>Amborellaceae</taxon>
        <taxon>Amborella</taxon>
    </lineage>
</organism>
<evidence type="ECO:0000313" key="3">
    <source>
        <dbReference type="EMBL" id="ERN14965.1"/>
    </source>
</evidence>
<evidence type="ECO:0008006" key="5">
    <source>
        <dbReference type="Google" id="ProtNLM"/>
    </source>
</evidence>
<proteinExistence type="inferred from homology"/>
<dbReference type="GO" id="GO:0004497">
    <property type="term" value="F:monooxygenase activity"/>
    <property type="evidence" value="ECO:0007669"/>
    <property type="project" value="InterPro"/>
</dbReference>
<dbReference type="GO" id="GO:0005506">
    <property type="term" value="F:iron ion binding"/>
    <property type="evidence" value="ECO:0007669"/>
    <property type="project" value="InterPro"/>
</dbReference>
<evidence type="ECO:0000256" key="2">
    <source>
        <dbReference type="SAM" id="MobiDB-lite"/>
    </source>
</evidence>
<comment type="similarity">
    <text evidence="1">Belongs to the cytochrome P450 family.</text>
</comment>
<dbReference type="PANTHER" id="PTHR47950">
    <property type="entry name" value="CYTOCHROME P450, FAMILY 76, SUBFAMILY C, POLYPEPTIDE 5-RELATED"/>
    <property type="match status" value="1"/>
</dbReference>
<keyword evidence="4" id="KW-1185">Reference proteome</keyword>